<feature type="domain" description="RCK C-terminal" evidence="6">
    <location>
        <begin position="357"/>
        <end position="436"/>
    </location>
</feature>
<dbReference type="InterPro" id="IPR006037">
    <property type="entry name" value="RCK_C"/>
</dbReference>
<dbReference type="Gene3D" id="3.30.70.1450">
    <property type="entry name" value="Regulator of K+ conductance, C-terminal domain"/>
    <property type="match status" value="1"/>
</dbReference>
<evidence type="ECO:0000256" key="5">
    <source>
        <dbReference type="ARBA" id="ARBA00023065"/>
    </source>
</evidence>
<sequence>MNIIIAGAGKVGFNLAKTLSIGHNVTVIDKNQEAIYRIQESLDIMPLHGDVESSKTYELFIDKKIDLFIAVTNADNINLIATLMADSVLDIERKFVRIKNNFYGDTLIKEKLGISEMIYPIKLASKSIVSLLKYPFANNVKFFNYTPYKLISTRTSATLEPTILSSNKFAIVGIERDKSFFIPKDDEEIYANDLVYFFGLEEEIKSVCKRLKKTEEQSIQKCVVFGADELGVAIAKELVDANRDVKLVEKDLTLCEKADEILGGKASVINSRYGMSTLFEDESLDSADIFISATNNDEYNITKCLEAREKGISKVMAINNEMEYYSLMHSLDIIIVRGPKMSAYNKILEEVNSTEVVIEKSFCGSKANIQMRKIFPSSPHIGRSVKPIKLGSSKLYYMRDSQLFDFKEKIILQEGDLIVAFCTTKENPKVKQWIYEL</sequence>
<keyword evidence="5" id="KW-0406">Ion transport</keyword>
<dbReference type="Pfam" id="PF02080">
    <property type="entry name" value="TrkA_C"/>
    <property type="match status" value="1"/>
</dbReference>
<dbReference type="Pfam" id="PF02254">
    <property type="entry name" value="TrkA_N"/>
    <property type="match status" value="2"/>
</dbReference>
<protein>
    <submittedName>
        <fullName evidence="7">Trk system potassium uptake protein TrkA</fullName>
    </submittedName>
</protein>
<keyword evidence="4" id="KW-0520">NAD</keyword>
<dbReference type="InterPro" id="IPR050721">
    <property type="entry name" value="Trk_Ktr_HKT_K-transport"/>
</dbReference>
<dbReference type="SUPFAM" id="SSF51735">
    <property type="entry name" value="NAD(P)-binding Rossmann-fold domains"/>
    <property type="match status" value="2"/>
</dbReference>
<dbReference type="PROSITE" id="PS51202">
    <property type="entry name" value="RCK_C"/>
    <property type="match status" value="1"/>
</dbReference>
<evidence type="ECO:0000256" key="3">
    <source>
        <dbReference type="ARBA" id="ARBA00022958"/>
    </source>
</evidence>
<evidence type="ECO:0000259" key="6">
    <source>
        <dbReference type="PROSITE" id="PS51202"/>
    </source>
</evidence>
<proteinExistence type="predicted"/>
<dbReference type="InterPro" id="IPR006036">
    <property type="entry name" value="K_uptake_TrkA"/>
</dbReference>
<dbReference type="SUPFAM" id="SSF116726">
    <property type="entry name" value="TrkA C-terminal domain-like"/>
    <property type="match status" value="1"/>
</dbReference>
<dbReference type="AlphaFoldDB" id="A0A1W1CC70"/>
<evidence type="ECO:0000256" key="1">
    <source>
        <dbReference type="ARBA" id="ARBA00022448"/>
    </source>
</evidence>
<dbReference type="EMBL" id="FPHC01000067">
    <property type="protein sequence ID" value="SFV63470.1"/>
    <property type="molecule type" value="Genomic_DNA"/>
</dbReference>
<dbReference type="PANTHER" id="PTHR43833:SF5">
    <property type="entry name" value="TRK SYSTEM POTASSIUM UPTAKE PROTEIN TRKA"/>
    <property type="match status" value="1"/>
</dbReference>
<keyword evidence="2" id="KW-0633">Potassium transport</keyword>
<keyword evidence="1" id="KW-0813">Transport</keyword>
<dbReference type="GO" id="GO:0015079">
    <property type="term" value="F:potassium ion transmembrane transporter activity"/>
    <property type="evidence" value="ECO:0007669"/>
    <property type="project" value="InterPro"/>
</dbReference>
<evidence type="ECO:0000256" key="2">
    <source>
        <dbReference type="ARBA" id="ARBA00022538"/>
    </source>
</evidence>
<organism evidence="7">
    <name type="scientific">hydrothermal vent metagenome</name>
    <dbReference type="NCBI Taxonomy" id="652676"/>
    <lineage>
        <taxon>unclassified sequences</taxon>
        <taxon>metagenomes</taxon>
        <taxon>ecological metagenomes</taxon>
    </lineage>
</organism>
<dbReference type="Gene3D" id="3.40.50.720">
    <property type="entry name" value="NAD(P)-binding Rossmann-like Domain"/>
    <property type="match status" value="2"/>
</dbReference>
<dbReference type="InterPro" id="IPR003148">
    <property type="entry name" value="RCK_N"/>
</dbReference>
<dbReference type="InterPro" id="IPR036291">
    <property type="entry name" value="NAD(P)-bd_dom_sf"/>
</dbReference>
<name>A0A1W1CC70_9ZZZZ</name>
<dbReference type="InterPro" id="IPR036721">
    <property type="entry name" value="RCK_C_sf"/>
</dbReference>
<dbReference type="GO" id="GO:0005886">
    <property type="term" value="C:plasma membrane"/>
    <property type="evidence" value="ECO:0007669"/>
    <property type="project" value="InterPro"/>
</dbReference>
<evidence type="ECO:0000313" key="7">
    <source>
        <dbReference type="EMBL" id="SFV63470.1"/>
    </source>
</evidence>
<dbReference type="PANTHER" id="PTHR43833">
    <property type="entry name" value="POTASSIUM CHANNEL PROTEIN 2-RELATED-RELATED"/>
    <property type="match status" value="1"/>
</dbReference>
<accession>A0A1W1CC70</accession>
<evidence type="ECO:0000256" key="4">
    <source>
        <dbReference type="ARBA" id="ARBA00023027"/>
    </source>
</evidence>
<gene>
    <name evidence="7" type="ORF">MNB_SV-6-624</name>
</gene>
<keyword evidence="3" id="KW-0630">Potassium</keyword>
<dbReference type="PRINTS" id="PR00335">
    <property type="entry name" value="KUPTAKETRKA"/>
</dbReference>
<reference evidence="7" key="1">
    <citation type="submission" date="2016-10" db="EMBL/GenBank/DDBJ databases">
        <authorList>
            <person name="de Groot N.N."/>
        </authorList>
    </citation>
    <scope>NUCLEOTIDE SEQUENCE</scope>
</reference>